<dbReference type="AlphaFoldDB" id="A0AA85KEJ1"/>
<reference evidence="1" key="1">
    <citation type="submission" date="2022-06" db="EMBL/GenBank/DDBJ databases">
        <authorList>
            <person name="Berger JAMES D."/>
            <person name="Berger JAMES D."/>
        </authorList>
    </citation>
    <scope>NUCLEOTIDE SEQUENCE [LARGE SCALE GENOMIC DNA]</scope>
</reference>
<sequence>MLSPHIESLTTSVRLTEIICFLYKYTEDKNLSIRIPISYLTRLLLKFAFSVQFAFNDDILQTERWDCYGLSPRATFVRQFHKWNLKINNGQNAAVQKLCQRHFYSLSLRF</sequence>
<reference evidence="2" key="2">
    <citation type="submission" date="2023-11" db="UniProtKB">
        <authorList>
            <consortium name="WormBaseParasite"/>
        </authorList>
    </citation>
    <scope>IDENTIFICATION</scope>
</reference>
<evidence type="ECO:0000313" key="2">
    <source>
        <dbReference type="WBParaSite" id="TREG1_8490.1"/>
    </source>
</evidence>
<name>A0AA85KEJ1_TRIRE</name>
<keyword evidence="1" id="KW-1185">Reference proteome</keyword>
<evidence type="ECO:0000313" key="1">
    <source>
        <dbReference type="Proteomes" id="UP000050795"/>
    </source>
</evidence>
<dbReference type="WBParaSite" id="TREG1_8490.1">
    <property type="protein sequence ID" value="TREG1_8490.1"/>
    <property type="gene ID" value="TREG1_8490"/>
</dbReference>
<dbReference type="Proteomes" id="UP000050795">
    <property type="component" value="Unassembled WGS sequence"/>
</dbReference>
<protein>
    <submittedName>
        <fullName evidence="2">Uncharacterized protein</fullName>
    </submittedName>
</protein>
<proteinExistence type="predicted"/>
<organism evidence="1 2">
    <name type="scientific">Trichobilharzia regenti</name>
    <name type="common">Nasal bird schistosome</name>
    <dbReference type="NCBI Taxonomy" id="157069"/>
    <lineage>
        <taxon>Eukaryota</taxon>
        <taxon>Metazoa</taxon>
        <taxon>Spiralia</taxon>
        <taxon>Lophotrochozoa</taxon>
        <taxon>Platyhelminthes</taxon>
        <taxon>Trematoda</taxon>
        <taxon>Digenea</taxon>
        <taxon>Strigeidida</taxon>
        <taxon>Schistosomatoidea</taxon>
        <taxon>Schistosomatidae</taxon>
        <taxon>Trichobilharzia</taxon>
    </lineage>
</organism>
<accession>A0AA85KEJ1</accession>